<dbReference type="Proteomes" id="UP000559809">
    <property type="component" value="Unassembled WGS sequence"/>
</dbReference>
<keyword evidence="4" id="KW-0238">DNA-binding</keyword>
<comment type="caution">
    <text evidence="7">The sequence shown here is derived from an EMBL/GenBank/DDBJ whole genome shotgun (WGS) entry which is preliminary data.</text>
</comment>
<dbReference type="Gene3D" id="3.40.50.300">
    <property type="entry name" value="P-loop containing nucleotide triphosphate hydrolases"/>
    <property type="match status" value="1"/>
</dbReference>
<dbReference type="InterPro" id="IPR027417">
    <property type="entry name" value="P-loop_NTPase"/>
</dbReference>
<dbReference type="GO" id="GO:0005524">
    <property type="term" value="F:ATP binding"/>
    <property type="evidence" value="ECO:0007669"/>
    <property type="project" value="UniProtKB-KW"/>
</dbReference>
<dbReference type="SUPFAM" id="SSF55781">
    <property type="entry name" value="GAF domain-like"/>
    <property type="match status" value="1"/>
</dbReference>
<dbReference type="InterPro" id="IPR002078">
    <property type="entry name" value="Sigma_54_int"/>
</dbReference>
<evidence type="ECO:0000256" key="5">
    <source>
        <dbReference type="ARBA" id="ARBA00023163"/>
    </source>
</evidence>
<dbReference type="Gene3D" id="1.10.10.60">
    <property type="entry name" value="Homeodomain-like"/>
    <property type="match status" value="1"/>
</dbReference>
<reference evidence="7 8" key="1">
    <citation type="submission" date="2020-07" db="EMBL/GenBank/DDBJ databases">
        <title>Taxonomic revisions and descriptions of new bacterial species based on genomic comparisons in the high-G+C-content subgroup of the family Alcaligenaceae.</title>
        <authorList>
            <person name="Szabo A."/>
            <person name="Felfoldi T."/>
        </authorList>
    </citation>
    <scope>NUCLEOTIDE SEQUENCE [LARGE SCALE GENOMIC DNA]</scope>
    <source>
        <strain evidence="7 8">LMG 24012</strain>
    </source>
</reference>
<dbReference type="CDD" id="cd00009">
    <property type="entry name" value="AAA"/>
    <property type="match status" value="1"/>
</dbReference>
<name>A0A853G0B7_9BURK</name>
<dbReference type="GO" id="GO:0006355">
    <property type="term" value="P:regulation of DNA-templated transcription"/>
    <property type="evidence" value="ECO:0007669"/>
    <property type="project" value="InterPro"/>
</dbReference>
<dbReference type="InterPro" id="IPR009057">
    <property type="entry name" value="Homeodomain-like_sf"/>
</dbReference>
<dbReference type="PROSITE" id="PS00676">
    <property type="entry name" value="SIGMA54_INTERACT_2"/>
    <property type="match status" value="1"/>
</dbReference>
<dbReference type="InterPro" id="IPR025662">
    <property type="entry name" value="Sigma_54_int_dom_ATP-bd_1"/>
</dbReference>
<dbReference type="SMART" id="SM00382">
    <property type="entry name" value="AAA"/>
    <property type="match status" value="1"/>
</dbReference>
<dbReference type="EMBL" id="JACCEM010000002">
    <property type="protein sequence ID" value="NYT48271.1"/>
    <property type="molecule type" value="Genomic_DNA"/>
</dbReference>
<evidence type="ECO:0000256" key="1">
    <source>
        <dbReference type="ARBA" id="ARBA00022741"/>
    </source>
</evidence>
<dbReference type="InterPro" id="IPR025944">
    <property type="entry name" value="Sigma_54_int_dom_CS"/>
</dbReference>
<dbReference type="Gene3D" id="1.10.8.60">
    <property type="match status" value="1"/>
</dbReference>
<evidence type="ECO:0000256" key="2">
    <source>
        <dbReference type="ARBA" id="ARBA00022840"/>
    </source>
</evidence>
<evidence type="ECO:0000313" key="8">
    <source>
        <dbReference type="Proteomes" id="UP000559809"/>
    </source>
</evidence>
<dbReference type="PANTHER" id="PTHR32071:SF35">
    <property type="entry name" value="ANAEROBIC NITRIC OXIDE REDUCTASE TRANSCRIPTION REGULATOR NORR"/>
    <property type="match status" value="1"/>
</dbReference>
<dbReference type="InterPro" id="IPR003018">
    <property type="entry name" value="GAF"/>
</dbReference>
<dbReference type="Pfam" id="PF01590">
    <property type="entry name" value="GAF"/>
    <property type="match status" value="1"/>
</dbReference>
<dbReference type="Pfam" id="PF00158">
    <property type="entry name" value="Sigma54_activat"/>
    <property type="match status" value="1"/>
</dbReference>
<dbReference type="RefSeq" id="WP_180153592.1">
    <property type="nucleotide sequence ID" value="NZ_JACCEM010000002.1"/>
</dbReference>
<keyword evidence="3" id="KW-0805">Transcription regulation</keyword>
<dbReference type="AlphaFoldDB" id="A0A853G0B7"/>
<dbReference type="SUPFAM" id="SSF52540">
    <property type="entry name" value="P-loop containing nucleoside triphosphate hydrolases"/>
    <property type="match status" value="1"/>
</dbReference>
<evidence type="ECO:0000313" key="7">
    <source>
        <dbReference type="EMBL" id="NYT48271.1"/>
    </source>
</evidence>
<dbReference type="GO" id="GO:0043565">
    <property type="term" value="F:sequence-specific DNA binding"/>
    <property type="evidence" value="ECO:0007669"/>
    <property type="project" value="InterPro"/>
</dbReference>
<organism evidence="7 8">
    <name type="scientific">Parapusillimonas granuli</name>
    <dbReference type="NCBI Taxonomy" id="380911"/>
    <lineage>
        <taxon>Bacteria</taxon>
        <taxon>Pseudomonadati</taxon>
        <taxon>Pseudomonadota</taxon>
        <taxon>Betaproteobacteria</taxon>
        <taxon>Burkholderiales</taxon>
        <taxon>Alcaligenaceae</taxon>
        <taxon>Parapusillimonas</taxon>
    </lineage>
</organism>
<gene>
    <name evidence="7" type="primary">norR</name>
    <name evidence="7" type="ORF">H0A72_03000</name>
</gene>
<keyword evidence="2" id="KW-0067">ATP-binding</keyword>
<dbReference type="Gene3D" id="3.30.450.40">
    <property type="match status" value="1"/>
</dbReference>
<proteinExistence type="predicted"/>
<dbReference type="Pfam" id="PF02954">
    <property type="entry name" value="HTH_8"/>
    <property type="match status" value="1"/>
</dbReference>
<dbReference type="Pfam" id="PF25601">
    <property type="entry name" value="AAA_lid_14"/>
    <property type="match status" value="1"/>
</dbReference>
<dbReference type="PROSITE" id="PS50045">
    <property type="entry name" value="SIGMA54_INTERACT_4"/>
    <property type="match status" value="1"/>
</dbReference>
<dbReference type="InterPro" id="IPR002197">
    <property type="entry name" value="HTH_Fis"/>
</dbReference>
<keyword evidence="5" id="KW-0804">Transcription</keyword>
<dbReference type="SUPFAM" id="SSF46689">
    <property type="entry name" value="Homeodomain-like"/>
    <property type="match status" value="1"/>
</dbReference>
<dbReference type="InterPro" id="IPR029016">
    <property type="entry name" value="GAF-like_dom_sf"/>
</dbReference>
<keyword evidence="8" id="KW-1185">Reference proteome</keyword>
<dbReference type="InterPro" id="IPR003593">
    <property type="entry name" value="AAA+_ATPase"/>
</dbReference>
<feature type="domain" description="Sigma-54 factor interaction" evidence="6">
    <location>
        <begin position="184"/>
        <end position="413"/>
    </location>
</feature>
<dbReference type="PROSITE" id="PS00688">
    <property type="entry name" value="SIGMA54_INTERACT_3"/>
    <property type="match status" value="1"/>
</dbReference>
<keyword evidence="1" id="KW-0547">Nucleotide-binding</keyword>
<dbReference type="FunFam" id="3.40.50.300:FF:000006">
    <property type="entry name" value="DNA-binding transcriptional regulator NtrC"/>
    <property type="match status" value="1"/>
</dbReference>
<dbReference type="PRINTS" id="PR01590">
    <property type="entry name" value="HTHFIS"/>
</dbReference>
<dbReference type="InterPro" id="IPR025943">
    <property type="entry name" value="Sigma_54_int_dom_ATP-bd_2"/>
</dbReference>
<dbReference type="NCBIfam" id="NF003451">
    <property type="entry name" value="PRK05022.1"/>
    <property type="match status" value="1"/>
</dbReference>
<sequence length="520" mass="56771">MDQLLLADLVTDLPNAVRLQRAVHTLRQRFMCDAVGLLCLDGDTLRLVAAAGLAHEALGRRFVVAQHPRFATIMSRRDPTWFEPGSVLADPYDGLLDDKKGSPLPVHDCLGISLHIEGRPWGALTLDALKTGTFDAAMQNELKRYGLMLEAAIRVSALEKENRNLRQLGSGLGESGPLGDLHEIIGESEAISQLLHELDVVADSDLPVLLLGETGVGKELFARRVHRRSRRGRKPMIHVNCAALPESLAESELFGHVKGAFSGANTDRPGRFEAAQGGTLFLDEVGELPLGVQAKLLRTLQNGEIQRLGTDEIIKTDVRIIAATNRQLKENTLAGTFRADLYHRLSVYPVHIPPLRDRDRDILILAGHFLEFNRARLGLRGLRLSYAAERALLAYSWPGNVRELEHVISRAALKMLTRGASRDQILTLGPELLDVDAGQPAATQDLYGAEPFYGIEGPAAGEWKGGGVQPLRLTVESTQKACIQRALDAAGGNWAQAARLLDIDASNLHKMARKLGLKAA</sequence>
<dbReference type="PROSITE" id="PS00675">
    <property type="entry name" value="SIGMA54_INTERACT_1"/>
    <property type="match status" value="1"/>
</dbReference>
<evidence type="ECO:0000256" key="4">
    <source>
        <dbReference type="ARBA" id="ARBA00023125"/>
    </source>
</evidence>
<accession>A0A853G0B7</accession>
<protein>
    <submittedName>
        <fullName evidence="7">Nitric oxide reductase transcriptional regulator NorR</fullName>
    </submittedName>
</protein>
<evidence type="ECO:0000256" key="3">
    <source>
        <dbReference type="ARBA" id="ARBA00023015"/>
    </source>
</evidence>
<evidence type="ECO:0000259" key="6">
    <source>
        <dbReference type="PROSITE" id="PS50045"/>
    </source>
</evidence>
<dbReference type="InterPro" id="IPR058031">
    <property type="entry name" value="AAA_lid_NorR"/>
</dbReference>
<dbReference type="PANTHER" id="PTHR32071">
    <property type="entry name" value="TRANSCRIPTIONAL REGULATORY PROTEIN"/>
    <property type="match status" value="1"/>
</dbReference>
<dbReference type="SMART" id="SM00065">
    <property type="entry name" value="GAF"/>
    <property type="match status" value="1"/>
</dbReference>